<feature type="transmembrane region" description="Helical" evidence="6">
    <location>
        <begin position="32"/>
        <end position="55"/>
    </location>
</feature>
<dbReference type="EMBL" id="DRTV01000003">
    <property type="protein sequence ID" value="HHF57796.1"/>
    <property type="molecule type" value="Genomic_DNA"/>
</dbReference>
<feature type="domain" description="EamA" evidence="7">
    <location>
        <begin position="5"/>
        <end position="137"/>
    </location>
</feature>
<feature type="transmembrane region" description="Helical" evidence="6">
    <location>
        <begin position="121"/>
        <end position="138"/>
    </location>
</feature>
<dbReference type="InterPro" id="IPR051258">
    <property type="entry name" value="Diverse_Substrate_Transporter"/>
</dbReference>
<keyword evidence="4 6" id="KW-1133">Transmembrane helix</keyword>
<feature type="transmembrane region" description="Helical" evidence="6">
    <location>
        <begin position="150"/>
        <end position="171"/>
    </location>
</feature>
<evidence type="ECO:0000256" key="1">
    <source>
        <dbReference type="ARBA" id="ARBA00004651"/>
    </source>
</evidence>
<feature type="transmembrane region" description="Helical" evidence="6">
    <location>
        <begin position="183"/>
        <end position="204"/>
    </location>
</feature>
<keyword evidence="5 6" id="KW-0472">Membrane</keyword>
<proteinExistence type="predicted"/>
<reference evidence="8" key="1">
    <citation type="journal article" date="2020" name="mSystems">
        <title>Genome- and Community-Level Interaction Insights into Carbon Utilization and Element Cycling Functions of Hydrothermarchaeota in Hydrothermal Sediment.</title>
        <authorList>
            <person name="Zhou Z."/>
            <person name="Liu Y."/>
            <person name="Xu W."/>
            <person name="Pan J."/>
            <person name="Luo Z.H."/>
            <person name="Li M."/>
        </authorList>
    </citation>
    <scope>NUCLEOTIDE SEQUENCE [LARGE SCALE GENOMIC DNA]</scope>
    <source>
        <strain evidence="8">HyVt-94</strain>
    </source>
</reference>
<gene>
    <name evidence="8" type="ORF">ENL41_00035</name>
</gene>
<organism evidence="8">
    <name type="scientific">candidate division WOR-3 bacterium</name>
    <dbReference type="NCBI Taxonomy" id="2052148"/>
    <lineage>
        <taxon>Bacteria</taxon>
        <taxon>Bacteria division WOR-3</taxon>
    </lineage>
</organism>
<dbReference type="AlphaFoldDB" id="A0A7C5I0Z7"/>
<feature type="transmembrane region" description="Helical" evidence="6">
    <location>
        <begin position="210"/>
        <end position="231"/>
    </location>
</feature>
<evidence type="ECO:0000256" key="5">
    <source>
        <dbReference type="ARBA" id="ARBA00023136"/>
    </source>
</evidence>
<evidence type="ECO:0000313" key="8">
    <source>
        <dbReference type="EMBL" id="HHF57796.1"/>
    </source>
</evidence>
<evidence type="ECO:0000256" key="3">
    <source>
        <dbReference type="ARBA" id="ARBA00022692"/>
    </source>
</evidence>
<accession>A0A7C5I0Z7</accession>
<comment type="subcellular location">
    <subcellularLocation>
        <location evidence="1">Cell membrane</location>
        <topology evidence="1">Multi-pass membrane protein</topology>
    </subcellularLocation>
</comment>
<feature type="domain" description="EamA" evidence="7">
    <location>
        <begin position="152"/>
        <end position="285"/>
    </location>
</feature>
<feature type="transmembrane region" description="Helical" evidence="6">
    <location>
        <begin position="91"/>
        <end position="114"/>
    </location>
</feature>
<evidence type="ECO:0000256" key="2">
    <source>
        <dbReference type="ARBA" id="ARBA00022475"/>
    </source>
</evidence>
<evidence type="ECO:0000259" key="7">
    <source>
        <dbReference type="Pfam" id="PF00892"/>
    </source>
</evidence>
<evidence type="ECO:0000256" key="4">
    <source>
        <dbReference type="ARBA" id="ARBA00022989"/>
    </source>
</evidence>
<dbReference type="InterPro" id="IPR037185">
    <property type="entry name" value="EmrE-like"/>
</dbReference>
<comment type="caution">
    <text evidence="8">The sequence shown here is derived from an EMBL/GenBank/DDBJ whole genome shotgun (WGS) entry which is preliminary data.</text>
</comment>
<dbReference type="InterPro" id="IPR000620">
    <property type="entry name" value="EamA_dom"/>
</dbReference>
<keyword evidence="2" id="KW-1003">Cell membrane</keyword>
<evidence type="ECO:0000256" key="6">
    <source>
        <dbReference type="SAM" id="Phobius"/>
    </source>
</evidence>
<dbReference type="PANTHER" id="PTHR42920">
    <property type="entry name" value="OS03G0707200 PROTEIN-RELATED"/>
    <property type="match status" value="1"/>
</dbReference>
<protein>
    <submittedName>
        <fullName evidence="8">DMT family transporter</fullName>
    </submittedName>
</protein>
<name>A0A7C5I0Z7_UNCW3</name>
<sequence length="288" mass="33224">MSERKALFFVVLSALLWSTSFPAVKVGLGYLNPLWFIFFRFFTGTFIYLFVFYALKMKFDLSVFREKKIYILSILVFLSYVLQFYGQKFTLASRTALIINLYILWVPFLARYVLDERVTKSLGLAILLALSGMVLLVTKGDFKIFMYSRIFIGDIIVFIASLTWAFYIVLGKDLLKKYNVHEFNIVTFGFTALLSIPFLFFIPLTLPQNTISILVIIHLALFCTVLAYFFYTMGLKHAGAIKTSIFVVLEVFFTFLISWLFLNETWNKIELAGGILVIISIVLVLRES</sequence>
<dbReference type="SUPFAM" id="SSF103481">
    <property type="entry name" value="Multidrug resistance efflux transporter EmrE"/>
    <property type="match status" value="2"/>
</dbReference>
<dbReference type="Proteomes" id="UP000886014">
    <property type="component" value="Unassembled WGS sequence"/>
</dbReference>
<dbReference type="GO" id="GO:0005886">
    <property type="term" value="C:plasma membrane"/>
    <property type="evidence" value="ECO:0007669"/>
    <property type="project" value="UniProtKB-SubCell"/>
</dbReference>
<dbReference type="PANTHER" id="PTHR42920:SF5">
    <property type="entry name" value="EAMA DOMAIN-CONTAINING PROTEIN"/>
    <property type="match status" value="1"/>
</dbReference>
<feature type="transmembrane region" description="Helical" evidence="6">
    <location>
        <begin position="243"/>
        <end position="262"/>
    </location>
</feature>
<feature type="transmembrane region" description="Helical" evidence="6">
    <location>
        <begin position="268"/>
        <end position="285"/>
    </location>
</feature>
<dbReference type="Pfam" id="PF00892">
    <property type="entry name" value="EamA"/>
    <property type="match status" value="2"/>
</dbReference>
<keyword evidence="3 6" id="KW-0812">Transmembrane</keyword>
<feature type="transmembrane region" description="Helical" evidence="6">
    <location>
        <begin position="67"/>
        <end position="85"/>
    </location>
</feature>